<dbReference type="EMBL" id="CAESAG010000021">
    <property type="protein sequence ID" value="CAB4331901.1"/>
    <property type="molecule type" value="Genomic_DNA"/>
</dbReference>
<dbReference type="Gene3D" id="3.40.50.720">
    <property type="entry name" value="NAD(P)-binding Rossmann-like Domain"/>
    <property type="match status" value="1"/>
</dbReference>
<dbReference type="PRINTS" id="PR00080">
    <property type="entry name" value="SDRFAMILY"/>
</dbReference>
<dbReference type="InterPro" id="IPR036291">
    <property type="entry name" value="NAD(P)-bd_dom_sf"/>
</dbReference>
<dbReference type="PROSITE" id="PS00061">
    <property type="entry name" value="ADH_SHORT"/>
    <property type="match status" value="1"/>
</dbReference>
<evidence type="ECO:0000256" key="1">
    <source>
        <dbReference type="ARBA" id="ARBA00006484"/>
    </source>
</evidence>
<protein>
    <submittedName>
        <fullName evidence="2">Unannotated protein</fullName>
    </submittedName>
</protein>
<dbReference type="PANTHER" id="PTHR42879:SF2">
    <property type="entry name" value="3-OXOACYL-[ACYL-CARRIER-PROTEIN] REDUCTASE FABG"/>
    <property type="match status" value="1"/>
</dbReference>
<accession>A0A6J5YNS1</accession>
<gene>
    <name evidence="2" type="ORF">UFOPK4080_00244</name>
</gene>
<dbReference type="PRINTS" id="PR00081">
    <property type="entry name" value="GDHRDH"/>
</dbReference>
<dbReference type="CDD" id="cd05233">
    <property type="entry name" value="SDR_c"/>
    <property type="match status" value="1"/>
</dbReference>
<dbReference type="AlphaFoldDB" id="A0A6J5YNS1"/>
<dbReference type="InterPro" id="IPR002347">
    <property type="entry name" value="SDR_fam"/>
</dbReference>
<evidence type="ECO:0000313" key="2">
    <source>
        <dbReference type="EMBL" id="CAB4331901.1"/>
    </source>
</evidence>
<proteinExistence type="inferred from homology"/>
<name>A0A6J5YNS1_9ZZZZ</name>
<dbReference type="SUPFAM" id="SSF51735">
    <property type="entry name" value="NAD(P)-binding Rossmann-fold domains"/>
    <property type="match status" value="1"/>
</dbReference>
<sequence length="260" mass="28013">MSLALVTGASRGIGREIALALANAGHDVIAVSRKPNPDDTHPKITSIAGDISNLAFVTELQKEVTAKFGTVQILINAAGIFGPISLIKDSEPEQWLETIMIDAIAPYYTSRAFLPAMLDARWGRIINLSSAAALHQPGKLNSAYATAKVALNQFTRHMAAEISGSGVTANVIHPGDVRSEMWVDIRAKAASLGEDGADYTSWVEWVEKTGGDDPTKAADLIMKLISDESANINGQFLWIENPLQEPIASWDKPIESPPWL</sequence>
<dbReference type="Pfam" id="PF00106">
    <property type="entry name" value="adh_short"/>
    <property type="match status" value="1"/>
</dbReference>
<dbReference type="PANTHER" id="PTHR42879">
    <property type="entry name" value="3-OXOACYL-(ACYL-CARRIER-PROTEIN) REDUCTASE"/>
    <property type="match status" value="1"/>
</dbReference>
<organism evidence="2">
    <name type="scientific">freshwater metagenome</name>
    <dbReference type="NCBI Taxonomy" id="449393"/>
    <lineage>
        <taxon>unclassified sequences</taxon>
        <taxon>metagenomes</taxon>
        <taxon>ecological metagenomes</taxon>
    </lineage>
</organism>
<dbReference type="GO" id="GO:0032787">
    <property type="term" value="P:monocarboxylic acid metabolic process"/>
    <property type="evidence" value="ECO:0007669"/>
    <property type="project" value="UniProtKB-ARBA"/>
</dbReference>
<dbReference type="InterPro" id="IPR050259">
    <property type="entry name" value="SDR"/>
</dbReference>
<comment type="similarity">
    <text evidence="1">Belongs to the short-chain dehydrogenases/reductases (SDR) family.</text>
</comment>
<dbReference type="InterPro" id="IPR020904">
    <property type="entry name" value="Sc_DH/Rdtase_CS"/>
</dbReference>
<reference evidence="2" key="1">
    <citation type="submission" date="2020-05" db="EMBL/GenBank/DDBJ databases">
        <authorList>
            <person name="Chiriac C."/>
            <person name="Salcher M."/>
            <person name="Ghai R."/>
            <person name="Kavagutti S V."/>
        </authorList>
    </citation>
    <scope>NUCLEOTIDE SEQUENCE</scope>
</reference>